<accession>A0A7U2IBV2</accession>
<dbReference type="Pfam" id="PF00149">
    <property type="entry name" value="Metallophos"/>
    <property type="match status" value="1"/>
</dbReference>
<gene>
    <name evidence="2" type="ORF">JI435_126270</name>
</gene>
<evidence type="ECO:0000313" key="3">
    <source>
        <dbReference type="Proteomes" id="UP000663193"/>
    </source>
</evidence>
<dbReference type="AlphaFoldDB" id="A0A7U2IBV2"/>
<feature type="domain" description="Calcineurin-like phosphoesterase" evidence="1">
    <location>
        <begin position="21"/>
        <end position="189"/>
    </location>
</feature>
<dbReference type="Gene3D" id="3.60.21.10">
    <property type="match status" value="1"/>
</dbReference>
<dbReference type="PANTHER" id="PTHR12905:SF18">
    <property type="entry name" value="ESTER HYDROLASE, PUTATIVE (AFU_ORTHOLOGUE AFUA_4G03130)-RELATED"/>
    <property type="match status" value="1"/>
</dbReference>
<organism evidence="2 3">
    <name type="scientific">Phaeosphaeria nodorum (strain SN15 / ATCC MYA-4574 / FGSC 10173)</name>
    <name type="common">Glume blotch fungus</name>
    <name type="synonym">Parastagonospora nodorum</name>
    <dbReference type="NCBI Taxonomy" id="321614"/>
    <lineage>
        <taxon>Eukaryota</taxon>
        <taxon>Fungi</taxon>
        <taxon>Dikarya</taxon>
        <taxon>Ascomycota</taxon>
        <taxon>Pezizomycotina</taxon>
        <taxon>Dothideomycetes</taxon>
        <taxon>Pleosporomycetidae</taxon>
        <taxon>Pleosporales</taxon>
        <taxon>Pleosporineae</taxon>
        <taxon>Phaeosphaeriaceae</taxon>
        <taxon>Parastagonospora</taxon>
    </lineage>
</organism>
<dbReference type="InterPro" id="IPR051693">
    <property type="entry name" value="UPF0046_metallophosphoest"/>
</dbReference>
<proteinExistence type="predicted"/>
<protein>
    <recommendedName>
        <fullName evidence="1">Calcineurin-like phosphoesterase domain-containing protein</fullName>
    </recommendedName>
</protein>
<evidence type="ECO:0000313" key="2">
    <source>
        <dbReference type="EMBL" id="QRD06967.1"/>
    </source>
</evidence>
<dbReference type="OrthoDB" id="630188at2759"/>
<keyword evidence="3" id="KW-1185">Reference proteome</keyword>
<dbReference type="GO" id="GO:0016787">
    <property type="term" value="F:hydrolase activity"/>
    <property type="evidence" value="ECO:0007669"/>
    <property type="project" value="InterPro"/>
</dbReference>
<dbReference type="EMBL" id="CP069043">
    <property type="protein sequence ID" value="QRD06967.1"/>
    <property type="molecule type" value="Genomic_DNA"/>
</dbReference>
<sequence>MALHAPTPLTPPVPGSPPLKLVCISDTHNARPVLPAGDILLHAGDMTINGSVKEVQAQVDWMNSLGYAGTVVIAGNHDVCLSRAEKGKAEINWGKVVYLQNESTRVSVKGRVVNIYGAPQTLRYGNWAFQYEPRDADVVWAKSIPLGTDVLITHSPARGHVDANLGCKALLQDIRRVRPRVSVCGHVHHARGVEMGEWGGVDEGWDGVNMGEGGFWVFGKMFGVWGLAWVRFWMGWEKRGEVVWVNAAMREGGSEDEGWVVEI</sequence>
<evidence type="ECO:0000259" key="1">
    <source>
        <dbReference type="Pfam" id="PF00149"/>
    </source>
</evidence>
<dbReference type="CDD" id="cd07379">
    <property type="entry name" value="MPP_239FB"/>
    <property type="match status" value="1"/>
</dbReference>
<dbReference type="VEuPathDB" id="FungiDB:JI435_126270"/>
<dbReference type="InterPro" id="IPR029052">
    <property type="entry name" value="Metallo-depent_PP-like"/>
</dbReference>
<dbReference type="InterPro" id="IPR004843">
    <property type="entry name" value="Calcineurin-like_PHP"/>
</dbReference>
<dbReference type="SUPFAM" id="SSF56300">
    <property type="entry name" value="Metallo-dependent phosphatases"/>
    <property type="match status" value="1"/>
</dbReference>
<dbReference type="Proteomes" id="UP000663193">
    <property type="component" value="Chromosome 21"/>
</dbReference>
<reference evidence="3" key="1">
    <citation type="journal article" date="2021" name="BMC Genomics">
        <title>Chromosome-level genome assembly and manually-curated proteome of model necrotroph Parastagonospora nodorum Sn15 reveals a genome-wide trove of candidate effector homologs, and redundancy of virulence-related functions within an accessory chromosome.</title>
        <authorList>
            <person name="Bertazzoni S."/>
            <person name="Jones D.A.B."/>
            <person name="Phan H.T."/>
            <person name="Tan K.-C."/>
            <person name="Hane J.K."/>
        </authorList>
    </citation>
    <scope>NUCLEOTIDE SEQUENCE [LARGE SCALE GENOMIC DNA]</scope>
    <source>
        <strain evidence="3">SN15 / ATCC MYA-4574 / FGSC 10173)</strain>
    </source>
</reference>
<name>A0A7U2IBV2_PHANO</name>
<dbReference type="PANTHER" id="PTHR12905">
    <property type="entry name" value="METALLOPHOSPHOESTERASE"/>
    <property type="match status" value="1"/>
</dbReference>